<gene>
    <name evidence="1" type="ORF">SAMN05444858_1013</name>
</gene>
<dbReference type="OrthoDB" id="9972042at2"/>
<reference evidence="1 2" key="1">
    <citation type="submission" date="2017-01" db="EMBL/GenBank/DDBJ databases">
        <authorList>
            <person name="Mah S.A."/>
            <person name="Swanson W.J."/>
            <person name="Moy G.W."/>
            <person name="Vacquier V.D."/>
        </authorList>
    </citation>
    <scope>NUCLEOTIDE SEQUENCE [LARGE SCALE GENOMIC DNA]</scope>
    <source>
        <strain evidence="1 2">DSM 45758</strain>
    </source>
</reference>
<dbReference type="Proteomes" id="UP000186004">
    <property type="component" value="Unassembled WGS sequence"/>
</dbReference>
<dbReference type="STRING" id="1198245.SAMN05444858_1013"/>
<organism evidence="1 2">
    <name type="scientific">Micromonospora avicenniae</name>
    <dbReference type="NCBI Taxonomy" id="1198245"/>
    <lineage>
        <taxon>Bacteria</taxon>
        <taxon>Bacillati</taxon>
        <taxon>Actinomycetota</taxon>
        <taxon>Actinomycetes</taxon>
        <taxon>Micromonosporales</taxon>
        <taxon>Micromonosporaceae</taxon>
        <taxon>Micromonospora</taxon>
    </lineage>
</organism>
<dbReference type="AlphaFoldDB" id="A0A1N6PS24"/>
<dbReference type="RefSeq" id="WP_139337850.1">
    <property type="nucleotide sequence ID" value="NZ_FTNF01000001.1"/>
</dbReference>
<name>A0A1N6PS24_9ACTN</name>
<dbReference type="InterPro" id="IPR014756">
    <property type="entry name" value="Ig_E-set"/>
</dbReference>
<proteinExistence type="predicted"/>
<evidence type="ECO:0000313" key="2">
    <source>
        <dbReference type="Proteomes" id="UP000186004"/>
    </source>
</evidence>
<keyword evidence="2" id="KW-1185">Reference proteome</keyword>
<sequence>MGLRALSSTAALLPIGGRWVIEVETTNDDGYLVDGAPAVVVTLPGGTVSNPTFTRLGAGTYRAVYTVGSSGRYVARVTTADDAVDFAAYATATTSGTGMPTTDDVAAYLREGAASWETEDLQDALDAEAAAQRAVCRVRAVYPDDLRQALLRRVARNLALRQLPLAVLQGDAEVGSSILPGRDPEVRRLEAPHRRLVVG</sequence>
<dbReference type="EMBL" id="FTNF01000001">
    <property type="protein sequence ID" value="SIQ07178.1"/>
    <property type="molecule type" value="Genomic_DNA"/>
</dbReference>
<protein>
    <submittedName>
        <fullName evidence="1">Uncharacterized protein</fullName>
    </submittedName>
</protein>
<dbReference type="SUPFAM" id="SSF81296">
    <property type="entry name" value="E set domains"/>
    <property type="match status" value="1"/>
</dbReference>
<evidence type="ECO:0000313" key="1">
    <source>
        <dbReference type="EMBL" id="SIQ07178.1"/>
    </source>
</evidence>
<accession>A0A1N6PS24</accession>